<organism evidence="3 4">
    <name type="scientific">Propylenella binzhouense</name>
    <dbReference type="NCBI Taxonomy" id="2555902"/>
    <lineage>
        <taxon>Bacteria</taxon>
        <taxon>Pseudomonadati</taxon>
        <taxon>Pseudomonadota</taxon>
        <taxon>Alphaproteobacteria</taxon>
        <taxon>Hyphomicrobiales</taxon>
        <taxon>Propylenellaceae</taxon>
        <taxon>Propylenella</taxon>
    </lineage>
</organism>
<dbReference type="OrthoDB" id="5702018at2"/>
<sequence length="267" mass="27469">MNAQDGPIESGVEILARAGYAARGVVYLIVGFFAALAAFGRSEAKGTEGALAAVLGAPFGTALVWMLAIGLAGYAAWRLIQAVNDPDRHGTDAKGLVIRAGLLGSGLLNLALAFFALGLVSTWGSDGGGGDPTGGWLAAIPGAGFRWMFVWGAAAILAGTAAALIWKGATAGFEKYMRIPPDAAPWLRPLSRAGLIARGAVFLVLAGLAVRGGFAYDPADRPGLQDALKAVQGYTLGWLLLLAIGLGLAAFAAYSFAEALYRRIDPH</sequence>
<evidence type="ECO:0000313" key="3">
    <source>
        <dbReference type="EMBL" id="MYZ47776.1"/>
    </source>
</evidence>
<feature type="transmembrane region" description="Helical" evidence="1">
    <location>
        <begin position="96"/>
        <end position="124"/>
    </location>
</feature>
<feature type="transmembrane region" description="Helical" evidence="1">
    <location>
        <begin position="20"/>
        <end position="39"/>
    </location>
</feature>
<proteinExistence type="predicted"/>
<keyword evidence="4" id="KW-1185">Reference proteome</keyword>
<feature type="domain" description="DUF1206" evidence="2">
    <location>
        <begin position="18"/>
        <end position="83"/>
    </location>
</feature>
<protein>
    <submittedName>
        <fullName evidence="3">DUF1206 domain-containing protein</fullName>
    </submittedName>
</protein>
<evidence type="ECO:0000256" key="1">
    <source>
        <dbReference type="SAM" id="Phobius"/>
    </source>
</evidence>
<accession>A0A964T3G4</accession>
<dbReference type="RefSeq" id="WP_161140124.1">
    <property type="nucleotide sequence ID" value="NZ_SPKJ01000021.1"/>
</dbReference>
<dbReference type="Pfam" id="PF06724">
    <property type="entry name" value="DUF1206"/>
    <property type="match status" value="2"/>
</dbReference>
<dbReference type="AlphaFoldDB" id="A0A964T3G4"/>
<evidence type="ECO:0000259" key="2">
    <source>
        <dbReference type="Pfam" id="PF06724"/>
    </source>
</evidence>
<feature type="domain" description="DUF1206" evidence="2">
    <location>
        <begin position="193"/>
        <end position="262"/>
    </location>
</feature>
<dbReference type="InterPro" id="IPR009597">
    <property type="entry name" value="DUF1206"/>
</dbReference>
<feature type="transmembrane region" description="Helical" evidence="1">
    <location>
        <begin position="195"/>
        <end position="216"/>
    </location>
</feature>
<dbReference type="Proteomes" id="UP000773614">
    <property type="component" value="Unassembled WGS sequence"/>
</dbReference>
<feature type="transmembrane region" description="Helical" evidence="1">
    <location>
        <begin position="51"/>
        <end position="75"/>
    </location>
</feature>
<dbReference type="EMBL" id="SPKJ01000021">
    <property type="protein sequence ID" value="MYZ47776.1"/>
    <property type="molecule type" value="Genomic_DNA"/>
</dbReference>
<name>A0A964T3G4_9HYPH</name>
<feature type="transmembrane region" description="Helical" evidence="1">
    <location>
        <begin position="236"/>
        <end position="257"/>
    </location>
</feature>
<keyword evidence="1" id="KW-0812">Transmembrane</keyword>
<feature type="transmembrane region" description="Helical" evidence="1">
    <location>
        <begin position="144"/>
        <end position="166"/>
    </location>
</feature>
<reference evidence="3" key="1">
    <citation type="submission" date="2019-03" db="EMBL/GenBank/DDBJ databases">
        <title>Afifella sp. nov., isolated from activated sludge.</title>
        <authorList>
            <person name="Li Q."/>
            <person name="Liu Y."/>
        </authorList>
    </citation>
    <scope>NUCLEOTIDE SEQUENCE</scope>
    <source>
        <strain evidence="3">L72</strain>
    </source>
</reference>
<evidence type="ECO:0000313" key="4">
    <source>
        <dbReference type="Proteomes" id="UP000773614"/>
    </source>
</evidence>
<keyword evidence="1" id="KW-0472">Membrane</keyword>
<keyword evidence="1" id="KW-1133">Transmembrane helix</keyword>
<comment type="caution">
    <text evidence="3">The sequence shown here is derived from an EMBL/GenBank/DDBJ whole genome shotgun (WGS) entry which is preliminary data.</text>
</comment>
<gene>
    <name evidence="3" type="ORF">E4O86_08630</name>
</gene>